<dbReference type="RefSeq" id="WP_160774245.1">
    <property type="nucleotide sequence ID" value="NZ_WUMV01000002.1"/>
</dbReference>
<evidence type="ECO:0000256" key="5">
    <source>
        <dbReference type="ARBA" id="ARBA00039279"/>
    </source>
</evidence>
<dbReference type="PANTHER" id="PTHR30126:SF5">
    <property type="entry name" value="HTH-TYPE TRANSCRIPTIONAL ACTIVATOR CMPR"/>
    <property type="match status" value="1"/>
</dbReference>
<dbReference type="InterPro" id="IPR005119">
    <property type="entry name" value="LysR_subst-bd"/>
</dbReference>
<name>A0A7X3S6I3_9HYPH</name>
<feature type="domain" description="HTH lysR-type" evidence="7">
    <location>
        <begin position="4"/>
        <end position="61"/>
    </location>
</feature>
<proteinExistence type="inferred from homology"/>
<evidence type="ECO:0000256" key="4">
    <source>
        <dbReference type="ARBA" id="ARBA00023163"/>
    </source>
</evidence>
<dbReference type="GO" id="GO:0003700">
    <property type="term" value="F:DNA-binding transcription factor activity"/>
    <property type="evidence" value="ECO:0007669"/>
    <property type="project" value="InterPro"/>
</dbReference>
<organism evidence="8 9">
    <name type="scientific">Stappia sediminis</name>
    <dbReference type="NCBI Taxonomy" id="2692190"/>
    <lineage>
        <taxon>Bacteria</taxon>
        <taxon>Pseudomonadati</taxon>
        <taxon>Pseudomonadota</taxon>
        <taxon>Alphaproteobacteria</taxon>
        <taxon>Hyphomicrobiales</taxon>
        <taxon>Stappiaceae</taxon>
        <taxon>Stappia</taxon>
    </lineage>
</organism>
<dbReference type="Pfam" id="PF03466">
    <property type="entry name" value="LysR_substrate"/>
    <property type="match status" value="1"/>
</dbReference>
<keyword evidence="2" id="KW-0805">Transcription regulation</keyword>
<dbReference type="PRINTS" id="PR00039">
    <property type="entry name" value="HTHLYSR"/>
</dbReference>
<dbReference type="PANTHER" id="PTHR30126">
    <property type="entry name" value="HTH-TYPE TRANSCRIPTIONAL REGULATOR"/>
    <property type="match status" value="1"/>
</dbReference>
<comment type="similarity">
    <text evidence="1">Belongs to the LysR transcriptional regulatory family.</text>
</comment>
<dbReference type="PROSITE" id="PS50931">
    <property type="entry name" value="HTH_LYSR"/>
    <property type="match status" value="1"/>
</dbReference>
<evidence type="ECO:0000256" key="2">
    <source>
        <dbReference type="ARBA" id="ARBA00023015"/>
    </source>
</evidence>
<dbReference type="InterPro" id="IPR036388">
    <property type="entry name" value="WH-like_DNA-bd_sf"/>
</dbReference>
<evidence type="ECO:0000259" key="7">
    <source>
        <dbReference type="PROSITE" id="PS50931"/>
    </source>
</evidence>
<dbReference type="Gene3D" id="3.40.190.10">
    <property type="entry name" value="Periplasmic binding protein-like II"/>
    <property type="match status" value="2"/>
</dbReference>
<protein>
    <recommendedName>
        <fullName evidence="5">HTH-type transcriptional regulator CbbR</fullName>
    </recommendedName>
    <alternativeName>
        <fullName evidence="6">RuBisCO operon transcriptional regulator</fullName>
    </alternativeName>
</protein>
<dbReference type="AlphaFoldDB" id="A0A7X3S6I3"/>
<dbReference type="InterPro" id="IPR036390">
    <property type="entry name" value="WH_DNA-bd_sf"/>
</dbReference>
<dbReference type="Pfam" id="PF00126">
    <property type="entry name" value="HTH_1"/>
    <property type="match status" value="1"/>
</dbReference>
<dbReference type="Gene3D" id="1.10.10.10">
    <property type="entry name" value="Winged helix-like DNA-binding domain superfamily/Winged helix DNA-binding domain"/>
    <property type="match status" value="1"/>
</dbReference>
<evidence type="ECO:0000313" key="8">
    <source>
        <dbReference type="EMBL" id="MXN63977.1"/>
    </source>
</evidence>
<evidence type="ECO:0000256" key="3">
    <source>
        <dbReference type="ARBA" id="ARBA00023125"/>
    </source>
</evidence>
<dbReference type="Proteomes" id="UP000433101">
    <property type="component" value="Unassembled WGS sequence"/>
</dbReference>
<evidence type="ECO:0000256" key="1">
    <source>
        <dbReference type="ARBA" id="ARBA00009437"/>
    </source>
</evidence>
<dbReference type="InterPro" id="IPR000847">
    <property type="entry name" value="LysR_HTH_N"/>
</dbReference>
<sequence>MLNLTLRQFRAIIAIQRNGRIASAAKTLGLTAPAVTLQLKQMEEELGLALFDRTSDGLRPTAAGLAALECAQAIEDQLQAFSEEIEAFTGARKGTLRLGAVSTAKYFAPRLIAAFLKDHPGIKVDLQVGNRAETIEALRHHDLDIALMGRPPKDIAVRSTVFGEHPLVIIAPANHPLAGKRTISKEEIAKEAFLIRESGSGTRISLEIFFSDLPEKLDDLGTEMGSNETIKQAVMAGLGVAFISAHTIEAEMQLGRLAVLDVEGMPIRRQWFSVSRQDRSTSPSMQAFNGFLVRDGPAYLPRVPGTERTPAIIL</sequence>
<dbReference type="CDD" id="cd08419">
    <property type="entry name" value="PBP2_CbbR_RubisCO_like"/>
    <property type="match status" value="1"/>
</dbReference>
<gene>
    <name evidence="8" type="ORF">GR183_03590</name>
</gene>
<dbReference type="SUPFAM" id="SSF46785">
    <property type="entry name" value="Winged helix' DNA-binding domain"/>
    <property type="match status" value="1"/>
</dbReference>
<reference evidence="8 9" key="1">
    <citation type="submission" date="2019-12" db="EMBL/GenBank/DDBJ databases">
        <authorList>
            <person name="Li M."/>
        </authorList>
    </citation>
    <scope>NUCLEOTIDE SEQUENCE [LARGE SCALE GENOMIC DNA]</scope>
    <source>
        <strain evidence="8 9">GBMRC 2046</strain>
    </source>
</reference>
<dbReference type="SUPFAM" id="SSF53850">
    <property type="entry name" value="Periplasmic binding protein-like II"/>
    <property type="match status" value="1"/>
</dbReference>
<evidence type="ECO:0000313" key="9">
    <source>
        <dbReference type="Proteomes" id="UP000433101"/>
    </source>
</evidence>
<keyword evidence="9" id="KW-1185">Reference proteome</keyword>
<dbReference type="EMBL" id="WUMV01000002">
    <property type="protein sequence ID" value="MXN63977.1"/>
    <property type="molecule type" value="Genomic_DNA"/>
</dbReference>
<dbReference type="GO" id="GO:0000976">
    <property type="term" value="F:transcription cis-regulatory region binding"/>
    <property type="evidence" value="ECO:0007669"/>
    <property type="project" value="TreeGrafter"/>
</dbReference>
<evidence type="ECO:0000256" key="6">
    <source>
        <dbReference type="ARBA" id="ARBA00043141"/>
    </source>
</evidence>
<accession>A0A7X3S6I3</accession>
<keyword evidence="4" id="KW-0804">Transcription</keyword>
<comment type="caution">
    <text evidence="8">The sequence shown here is derived from an EMBL/GenBank/DDBJ whole genome shotgun (WGS) entry which is preliminary data.</text>
</comment>
<keyword evidence="3" id="KW-0238">DNA-binding</keyword>